<sequence>MNAPVLLSSSLVDSFWDVRHLSECTLTIRSTVMVDNSVIDLPCIVSRVIGCYNRFDVVVVLVRCMEPTAFHSLRVIQIQDYLRHNLTNSYLGGTRSLVLHPVHEKVHVLNVLNTLIAGFEPSDLARAGYIMDSVVSDHPELGGCTSSDRWAQTISACTQKQGGLTLHDIFVLQDGCRSFRSIVTANVSQLQGCSLDKETALSVFEFFHPT</sequence>
<proteinExistence type="predicted"/>
<gene>
    <name evidence="1" type="ORF">BASA50_002390</name>
</gene>
<dbReference type="Proteomes" id="UP001648503">
    <property type="component" value="Unassembled WGS sequence"/>
</dbReference>
<organism evidence="1 2">
    <name type="scientific">Batrachochytrium salamandrivorans</name>
    <dbReference type="NCBI Taxonomy" id="1357716"/>
    <lineage>
        <taxon>Eukaryota</taxon>
        <taxon>Fungi</taxon>
        <taxon>Fungi incertae sedis</taxon>
        <taxon>Chytridiomycota</taxon>
        <taxon>Chytridiomycota incertae sedis</taxon>
        <taxon>Chytridiomycetes</taxon>
        <taxon>Rhizophydiales</taxon>
        <taxon>Rhizophydiales incertae sedis</taxon>
        <taxon>Batrachochytrium</taxon>
    </lineage>
</organism>
<accession>A0ABQ8FPI9</accession>
<name>A0ABQ8FPI9_9FUNG</name>
<evidence type="ECO:0000313" key="1">
    <source>
        <dbReference type="EMBL" id="KAH6600379.1"/>
    </source>
</evidence>
<keyword evidence="2" id="KW-1185">Reference proteome</keyword>
<protein>
    <submittedName>
        <fullName evidence="1">Uncharacterized protein</fullName>
    </submittedName>
</protein>
<dbReference type="EMBL" id="JAFCIX010000040">
    <property type="protein sequence ID" value="KAH6600379.1"/>
    <property type="molecule type" value="Genomic_DNA"/>
</dbReference>
<evidence type="ECO:0000313" key="2">
    <source>
        <dbReference type="Proteomes" id="UP001648503"/>
    </source>
</evidence>
<reference evidence="1 2" key="1">
    <citation type="submission" date="2021-02" db="EMBL/GenBank/DDBJ databases">
        <title>Variation within the Batrachochytrium salamandrivorans European outbreak.</title>
        <authorList>
            <person name="Kelly M."/>
            <person name="Pasmans F."/>
            <person name="Shea T.P."/>
            <person name="Munoz J.F."/>
            <person name="Carranza S."/>
            <person name="Cuomo C.A."/>
            <person name="Martel A."/>
        </authorList>
    </citation>
    <scope>NUCLEOTIDE SEQUENCE [LARGE SCALE GENOMIC DNA]</scope>
    <source>
        <strain evidence="1 2">AMFP18/2</strain>
    </source>
</reference>
<comment type="caution">
    <text evidence="1">The sequence shown here is derived from an EMBL/GenBank/DDBJ whole genome shotgun (WGS) entry which is preliminary data.</text>
</comment>